<reference evidence="2 3" key="1">
    <citation type="journal article" date="2019" name="Commun. Biol.">
        <title>The bagworm genome reveals a unique fibroin gene that provides high tensile strength.</title>
        <authorList>
            <person name="Kono N."/>
            <person name="Nakamura H."/>
            <person name="Ohtoshi R."/>
            <person name="Tomita M."/>
            <person name="Numata K."/>
            <person name="Arakawa K."/>
        </authorList>
    </citation>
    <scope>NUCLEOTIDE SEQUENCE [LARGE SCALE GENOMIC DNA]</scope>
</reference>
<dbReference type="AlphaFoldDB" id="A0A4C1ZEY7"/>
<keyword evidence="3" id="KW-1185">Reference proteome</keyword>
<dbReference type="Proteomes" id="UP000299102">
    <property type="component" value="Unassembled WGS sequence"/>
</dbReference>
<evidence type="ECO:0000313" key="3">
    <source>
        <dbReference type="Proteomes" id="UP000299102"/>
    </source>
</evidence>
<name>A0A4C1ZEY7_EUMVA</name>
<evidence type="ECO:0000313" key="2">
    <source>
        <dbReference type="EMBL" id="GBP86348.1"/>
    </source>
</evidence>
<sequence length="233" mass="24936">MTVGGTVSDAPLHCILWVASVAHHYTSGHGTAVASADTSTTIFEVDAAERHQSSRRPPHESGCQDPGRRARRAPESVSILSTTSARSDRRGADTCASLQARGARCRQWPAAAAPQERPIRKWLGVRPSASAGSMSTSVNGLELTMCSASSRCGELLREGSLNVAANAVLIDRTKRSQAPPMFGAPGGMNFRYGADVGFLHLLVPLVCSSVLCLRRRNSCRCPNTSLSEFLFER</sequence>
<comment type="caution">
    <text evidence="2">The sequence shown here is derived from an EMBL/GenBank/DDBJ whole genome shotgun (WGS) entry which is preliminary data.</text>
</comment>
<proteinExistence type="predicted"/>
<evidence type="ECO:0000256" key="1">
    <source>
        <dbReference type="SAM" id="MobiDB-lite"/>
    </source>
</evidence>
<organism evidence="2 3">
    <name type="scientific">Eumeta variegata</name>
    <name type="common">Bagworm moth</name>
    <name type="synonym">Eumeta japonica</name>
    <dbReference type="NCBI Taxonomy" id="151549"/>
    <lineage>
        <taxon>Eukaryota</taxon>
        <taxon>Metazoa</taxon>
        <taxon>Ecdysozoa</taxon>
        <taxon>Arthropoda</taxon>
        <taxon>Hexapoda</taxon>
        <taxon>Insecta</taxon>
        <taxon>Pterygota</taxon>
        <taxon>Neoptera</taxon>
        <taxon>Endopterygota</taxon>
        <taxon>Lepidoptera</taxon>
        <taxon>Glossata</taxon>
        <taxon>Ditrysia</taxon>
        <taxon>Tineoidea</taxon>
        <taxon>Psychidae</taxon>
        <taxon>Oiketicinae</taxon>
        <taxon>Eumeta</taxon>
    </lineage>
</organism>
<accession>A0A4C1ZEY7</accession>
<dbReference type="EMBL" id="BGZK01001789">
    <property type="protein sequence ID" value="GBP86348.1"/>
    <property type="molecule type" value="Genomic_DNA"/>
</dbReference>
<feature type="region of interest" description="Disordered" evidence="1">
    <location>
        <begin position="48"/>
        <end position="92"/>
    </location>
</feature>
<gene>
    <name evidence="2" type="ORF">EVAR_55275_1</name>
</gene>
<protein>
    <submittedName>
        <fullName evidence="2">Uncharacterized protein</fullName>
    </submittedName>
</protein>